<gene>
    <name evidence="1" type="ORF">E2C01_029671</name>
</gene>
<protein>
    <submittedName>
        <fullName evidence="1">Uncharacterized protein</fullName>
    </submittedName>
</protein>
<dbReference type="Proteomes" id="UP000324222">
    <property type="component" value="Unassembled WGS sequence"/>
</dbReference>
<evidence type="ECO:0000313" key="2">
    <source>
        <dbReference type="Proteomes" id="UP000324222"/>
    </source>
</evidence>
<proteinExistence type="predicted"/>
<dbReference type="EMBL" id="VSRR010003453">
    <property type="protein sequence ID" value="MPC36222.1"/>
    <property type="molecule type" value="Genomic_DNA"/>
</dbReference>
<evidence type="ECO:0000313" key="1">
    <source>
        <dbReference type="EMBL" id="MPC36222.1"/>
    </source>
</evidence>
<name>A0A5B7EPY6_PORTR</name>
<dbReference type="AlphaFoldDB" id="A0A5B7EPY6"/>
<keyword evidence="2" id="KW-1185">Reference proteome</keyword>
<sequence>MDIGSVLQTKWTSWAMPATRVIQMITLPSSHPPVMGLVAKKAAQQLRESCIPPKSGPEGVLSHLTLHLTLDHRGTCQWISTQWTVPRSPFPPTSVSLTIIVASLGSTSVLNSSAVGEPWLSWHHLYLGLYSLALSHYAFTSSSRCQGRTPNNTVSTVCEGYPVVVMQDTLKAVLTPHSLC</sequence>
<comment type="caution">
    <text evidence="1">The sequence shown here is derived from an EMBL/GenBank/DDBJ whole genome shotgun (WGS) entry which is preliminary data.</text>
</comment>
<organism evidence="1 2">
    <name type="scientific">Portunus trituberculatus</name>
    <name type="common">Swimming crab</name>
    <name type="synonym">Neptunus trituberculatus</name>
    <dbReference type="NCBI Taxonomy" id="210409"/>
    <lineage>
        <taxon>Eukaryota</taxon>
        <taxon>Metazoa</taxon>
        <taxon>Ecdysozoa</taxon>
        <taxon>Arthropoda</taxon>
        <taxon>Crustacea</taxon>
        <taxon>Multicrustacea</taxon>
        <taxon>Malacostraca</taxon>
        <taxon>Eumalacostraca</taxon>
        <taxon>Eucarida</taxon>
        <taxon>Decapoda</taxon>
        <taxon>Pleocyemata</taxon>
        <taxon>Brachyura</taxon>
        <taxon>Eubrachyura</taxon>
        <taxon>Portunoidea</taxon>
        <taxon>Portunidae</taxon>
        <taxon>Portuninae</taxon>
        <taxon>Portunus</taxon>
    </lineage>
</organism>
<accession>A0A5B7EPY6</accession>
<reference evidence="1 2" key="1">
    <citation type="submission" date="2019-05" db="EMBL/GenBank/DDBJ databases">
        <title>Another draft genome of Portunus trituberculatus and its Hox gene families provides insights of decapod evolution.</title>
        <authorList>
            <person name="Jeong J.-H."/>
            <person name="Song I."/>
            <person name="Kim S."/>
            <person name="Choi T."/>
            <person name="Kim D."/>
            <person name="Ryu S."/>
            <person name="Kim W."/>
        </authorList>
    </citation>
    <scope>NUCLEOTIDE SEQUENCE [LARGE SCALE GENOMIC DNA]</scope>
    <source>
        <tissue evidence="1">Muscle</tissue>
    </source>
</reference>